<dbReference type="AlphaFoldDB" id="A0AAE3QH37"/>
<keyword evidence="1" id="KW-1133">Transmembrane helix</keyword>
<keyword evidence="1" id="KW-0472">Membrane</keyword>
<dbReference type="EMBL" id="JALDYZ010000008">
    <property type="protein sequence ID" value="MDI7923390.1"/>
    <property type="molecule type" value="Genomic_DNA"/>
</dbReference>
<sequence>MKNLIDYFTWRRTLMLPVLCVVLLSQVLPTMGAFSNGQAVAARIGIASTVLLFGLAIWDWIKSAGEAQDLAELIRHVRSHERRISYLEDLER</sequence>
<accession>A0AAE3QH37</accession>
<dbReference type="RefSeq" id="WP_311794452.1">
    <property type="nucleotide sequence ID" value="NZ_JALDYZ010000008.1"/>
</dbReference>
<keyword evidence="1" id="KW-0812">Transmembrane</keyword>
<organism evidence="2 3">
    <name type="scientific">Ferirhizobium litorale</name>
    <dbReference type="NCBI Taxonomy" id="2927786"/>
    <lineage>
        <taxon>Bacteria</taxon>
        <taxon>Pseudomonadati</taxon>
        <taxon>Pseudomonadota</taxon>
        <taxon>Alphaproteobacteria</taxon>
        <taxon>Hyphomicrobiales</taxon>
        <taxon>Rhizobiaceae</taxon>
        <taxon>Ferirhizobium</taxon>
    </lineage>
</organism>
<gene>
    <name evidence="2" type="ORF">MRS75_15005</name>
</gene>
<evidence type="ECO:0000313" key="3">
    <source>
        <dbReference type="Proteomes" id="UP001161580"/>
    </source>
</evidence>
<proteinExistence type="predicted"/>
<evidence type="ECO:0000256" key="1">
    <source>
        <dbReference type="SAM" id="Phobius"/>
    </source>
</evidence>
<dbReference type="Proteomes" id="UP001161580">
    <property type="component" value="Unassembled WGS sequence"/>
</dbReference>
<keyword evidence="3" id="KW-1185">Reference proteome</keyword>
<feature type="transmembrane region" description="Helical" evidence="1">
    <location>
        <begin position="39"/>
        <end position="58"/>
    </location>
</feature>
<reference evidence="2" key="1">
    <citation type="submission" date="2022-03" db="EMBL/GenBank/DDBJ databases">
        <title>Fererhizobium litorale gen. nov., sp. nov., isolated from sandy sediments of the Sea of Japan seashore.</title>
        <authorList>
            <person name="Romanenko L."/>
            <person name="Kurilenko V."/>
            <person name="Otstavnykh N."/>
            <person name="Svetashev V."/>
            <person name="Tekutyeva L."/>
            <person name="Isaeva M."/>
            <person name="Mikhailov V."/>
        </authorList>
    </citation>
    <scope>NUCLEOTIDE SEQUENCE</scope>
    <source>
        <strain evidence="2">KMM 9576</strain>
    </source>
</reference>
<comment type="caution">
    <text evidence="2">The sequence shown here is derived from an EMBL/GenBank/DDBJ whole genome shotgun (WGS) entry which is preliminary data.</text>
</comment>
<protein>
    <submittedName>
        <fullName evidence="2">Uncharacterized protein</fullName>
    </submittedName>
</protein>
<name>A0AAE3QH37_9HYPH</name>
<evidence type="ECO:0000313" key="2">
    <source>
        <dbReference type="EMBL" id="MDI7923390.1"/>
    </source>
</evidence>